<organism evidence="5 6">
    <name type="scientific">Ceratina calcarata</name>
    <dbReference type="NCBI Taxonomy" id="156304"/>
    <lineage>
        <taxon>Eukaryota</taxon>
        <taxon>Metazoa</taxon>
        <taxon>Ecdysozoa</taxon>
        <taxon>Arthropoda</taxon>
        <taxon>Hexapoda</taxon>
        <taxon>Insecta</taxon>
        <taxon>Pterygota</taxon>
        <taxon>Neoptera</taxon>
        <taxon>Endopterygota</taxon>
        <taxon>Hymenoptera</taxon>
        <taxon>Apocrita</taxon>
        <taxon>Aculeata</taxon>
        <taxon>Apoidea</taxon>
        <taxon>Anthophila</taxon>
        <taxon>Apidae</taxon>
        <taxon>Ceratina</taxon>
        <taxon>Zadontomerus</taxon>
    </lineage>
</organism>
<dbReference type="Gene3D" id="3.30.420.10">
    <property type="entry name" value="Ribonuclease H-like superfamily/Ribonuclease H"/>
    <property type="match status" value="1"/>
</dbReference>
<dbReference type="Proteomes" id="UP000694925">
    <property type="component" value="Unplaced"/>
</dbReference>
<evidence type="ECO:0000259" key="4">
    <source>
        <dbReference type="PROSITE" id="PS51253"/>
    </source>
</evidence>
<accession>A0AAJ7JFI0</accession>
<dbReference type="PANTHER" id="PTHR19303">
    <property type="entry name" value="TRANSPOSON"/>
    <property type="match status" value="1"/>
</dbReference>
<dbReference type="GO" id="GO:0003677">
    <property type="term" value="F:DNA binding"/>
    <property type="evidence" value="ECO:0007669"/>
    <property type="project" value="UniProtKB-KW"/>
</dbReference>
<dbReference type="SMART" id="SM00674">
    <property type="entry name" value="CENPB"/>
    <property type="match status" value="1"/>
</dbReference>
<keyword evidence="2" id="KW-0238">DNA-binding</keyword>
<dbReference type="AlphaFoldDB" id="A0AAJ7JFI0"/>
<evidence type="ECO:0000313" key="6">
    <source>
        <dbReference type="RefSeq" id="XP_017891414.1"/>
    </source>
</evidence>
<dbReference type="RefSeq" id="XP_017891414.1">
    <property type="nucleotide sequence ID" value="XM_018035925.1"/>
</dbReference>
<proteinExistence type="predicted"/>
<keyword evidence="5" id="KW-1185">Reference proteome</keyword>
<comment type="subcellular location">
    <subcellularLocation>
        <location evidence="1">Nucleus</location>
    </subcellularLocation>
</comment>
<dbReference type="Pfam" id="PF03184">
    <property type="entry name" value="DDE_1"/>
    <property type="match status" value="1"/>
</dbReference>
<dbReference type="SUPFAM" id="SSF46689">
    <property type="entry name" value="Homeodomain-like"/>
    <property type="match status" value="2"/>
</dbReference>
<feature type="domain" description="HTH CENPB-type" evidence="4">
    <location>
        <begin position="71"/>
        <end position="149"/>
    </location>
</feature>
<evidence type="ECO:0000256" key="3">
    <source>
        <dbReference type="SAM" id="MobiDB-lite"/>
    </source>
</evidence>
<evidence type="ECO:0000256" key="2">
    <source>
        <dbReference type="ARBA" id="ARBA00023125"/>
    </source>
</evidence>
<reference evidence="6" key="1">
    <citation type="submission" date="2025-08" db="UniProtKB">
        <authorList>
            <consortium name="RefSeq"/>
        </authorList>
    </citation>
    <scope>IDENTIFICATION</scope>
    <source>
        <tissue evidence="6">Whole body</tissue>
    </source>
</reference>
<dbReference type="PANTHER" id="PTHR19303:SF73">
    <property type="entry name" value="PROTEIN PDC2"/>
    <property type="match status" value="1"/>
</dbReference>
<protein>
    <submittedName>
        <fullName evidence="6">Tigger transposable element-derived protein 1-like</fullName>
    </submittedName>
</protein>
<dbReference type="InterPro" id="IPR036397">
    <property type="entry name" value="RNaseH_sf"/>
</dbReference>
<dbReference type="InterPro" id="IPR006600">
    <property type="entry name" value="HTH_CenpB_DNA-bd_dom"/>
</dbReference>
<dbReference type="InterPro" id="IPR050863">
    <property type="entry name" value="CenT-Element_Derived"/>
</dbReference>
<dbReference type="InterPro" id="IPR009057">
    <property type="entry name" value="Homeodomain-like_sf"/>
</dbReference>
<feature type="region of interest" description="Disordered" evidence="3">
    <location>
        <begin position="545"/>
        <end position="575"/>
    </location>
</feature>
<dbReference type="InterPro" id="IPR004875">
    <property type="entry name" value="DDE_SF_endonuclease_dom"/>
</dbReference>
<evidence type="ECO:0000256" key="1">
    <source>
        <dbReference type="ARBA" id="ARBA00004123"/>
    </source>
</evidence>
<dbReference type="PROSITE" id="PS51253">
    <property type="entry name" value="HTH_CENPB"/>
    <property type="match status" value="1"/>
</dbReference>
<evidence type="ECO:0000313" key="5">
    <source>
        <dbReference type="Proteomes" id="UP000694925"/>
    </source>
</evidence>
<dbReference type="GeneID" id="108631765"/>
<dbReference type="Pfam" id="PF03221">
    <property type="entry name" value="HTH_Tnp_Tc5"/>
    <property type="match status" value="1"/>
</dbReference>
<gene>
    <name evidence="6" type="primary">LOC108631765</name>
</gene>
<sequence length="575" mass="65894">MSEKDKKTTFKRKFISLEVKIQILDRLLKGEKASHIGKSLNLNEATVRTIKKNEKEIRSAVAAGSLTSAKHAARPRAPIIEKMEKALSIWIDDCCQKRIPLDGNIIKQKALKIYKHLKEQGESSVNPDFVASKGWFEKFRKRFAIHSIRIQGESHETVRTYPEKIQNIIEEQGYTADQVFNADETGLWWKKMPTRTFISKKEKTAPGFKVSKDRLTLLLCSNASGDFMTKPLLVYRSLNPRALKGVNKNTLPVYWKANPRAWVTGNLFKDWFLNCFVPDVERYLRQKNLSLKVLLLLDNAPCHPQDLNHPNVKILFLPPNTTSLLQPLDQGIIYTFKTYYIRRALEWILDVTDSKSINVMEAWKKFSIKHCIDIISLSLKELKTSTLNACWKKIWRSSVEIENVPESSENEIGGILELAKSIGGEGFVDMTIEDVQDLLVEGEVDEADLMEMASEAVNQIDSEDTSTDEDCAVNNLTLKKLKEGLSLAENLESFFLNADPSTERSRKFKMELRNCLAPYREIYNDLVRTSNQSTITNFFKREEDARTLNEEKSSESESDIIPPKKRSRLIIHTEQ</sequence>
<name>A0AAJ7JFI0_9HYME</name>
<dbReference type="KEGG" id="ccal:108631765"/>
<feature type="compositionally biased region" description="Basic and acidic residues" evidence="3">
    <location>
        <begin position="545"/>
        <end position="555"/>
    </location>
</feature>
<dbReference type="Gene3D" id="1.10.10.60">
    <property type="entry name" value="Homeodomain-like"/>
    <property type="match status" value="2"/>
</dbReference>
<dbReference type="GO" id="GO:0005634">
    <property type="term" value="C:nucleus"/>
    <property type="evidence" value="ECO:0007669"/>
    <property type="project" value="UniProtKB-SubCell"/>
</dbReference>